<accession>A0ABU6X599</accession>
<evidence type="ECO:0000256" key="1">
    <source>
        <dbReference type="SAM" id="Phobius"/>
    </source>
</evidence>
<comment type="caution">
    <text evidence="2">The sequence shown here is derived from an EMBL/GenBank/DDBJ whole genome shotgun (WGS) entry which is preliminary data.</text>
</comment>
<keyword evidence="3" id="KW-1185">Reference proteome</keyword>
<keyword evidence="1" id="KW-0472">Membrane</keyword>
<dbReference type="EMBL" id="JASCZI010211481">
    <property type="protein sequence ID" value="MED6192719.1"/>
    <property type="molecule type" value="Genomic_DNA"/>
</dbReference>
<feature type="transmembrane region" description="Helical" evidence="1">
    <location>
        <begin position="36"/>
        <end position="60"/>
    </location>
</feature>
<feature type="non-terminal residue" evidence="2">
    <location>
        <position position="86"/>
    </location>
</feature>
<gene>
    <name evidence="2" type="ORF">PIB30_012889</name>
</gene>
<protein>
    <submittedName>
        <fullName evidence="2">Uncharacterized protein</fullName>
    </submittedName>
</protein>
<name>A0ABU6X599_9FABA</name>
<organism evidence="2 3">
    <name type="scientific">Stylosanthes scabra</name>
    <dbReference type="NCBI Taxonomy" id="79078"/>
    <lineage>
        <taxon>Eukaryota</taxon>
        <taxon>Viridiplantae</taxon>
        <taxon>Streptophyta</taxon>
        <taxon>Embryophyta</taxon>
        <taxon>Tracheophyta</taxon>
        <taxon>Spermatophyta</taxon>
        <taxon>Magnoliopsida</taxon>
        <taxon>eudicotyledons</taxon>
        <taxon>Gunneridae</taxon>
        <taxon>Pentapetalae</taxon>
        <taxon>rosids</taxon>
        <taxon>fabids</taxon>
        <taxon>Fabales</taxon>
        <taxon>Fabaceae</taxon>
        <taxon>Papilionoideae</taxon>
        <taxon>50 kb inversion clade</taxon>
        <taxon>dalbergioids sensu lato</taxon>
        <taxon>Dalbergieae</taxon>
        <taxon>Pterocarpus clade</taxon>
        <taxon>Stylosanthes</taxon>
    </lineage>
</organism>
<reference evidence="2 3" key="1">
    <citation type="journal article" date="2023" name="Plants (Basel)">
        <title>Bridging the Gap: Combining Genomics and Transcriptomics Approaches to Understand Stylosanthes scabra, an Orphan Legume from the Brazilian Caatinga.</title>
        <authorList>
            <person name="Ferreira-Neto J.R.C."/>
            <person name="da Silva M.D."/>
            <person name="Binneck E."/>
            <person name="de Melo N.F."/>
            <person name="da Silva R.H."/>
            <person name="de Melo A.L.T.M."/>
            <person name="Pandolfi V."/>
            <person name="Bustamante F.O."/>
            <person name="Brasileiro-Vidal A.C."/>
            <person name="Benko-Iseppon A.M."/>
        </authorList>
    </citation>
    <scope>NUCLEOTIDE SEQUENCE [LARGE SCALE GENOMIC DNA]</scope>
    <source>
        <tissue evidence="2">Leaves</tissue>
    </source>
</reference>
<proteinExistence type="predicted"/>
<evidence type="ECO:0000313" key="3">
    <source>
        <dbReference type="Proteomes" id="UP001341840"/>
    </source>
</evidence>
<keyword evidence="1" id="KW-0812">Transmembrane</keyword>
<dbReference type="Proteomes" id="UP001341840">
    <property type="component" value="Unassembled WGS sequence"/>
</dbReference>
<evidence type="ECO:0000313" key="2">
    <source>
        <dbReference type="EMBL" id="MED6192719.1"/>
    </source>
</evidence>
<sequence>MENLNLALLSSQKPLLLGLVQKMPKLEMFSTESTSLLGGFSLLIGIPDTVFMLFPTLMLLRLKLTQPKTINLCRRSLSPSPSSTRG</sequence>
<keyword evidence="1" id="KW-1133">Transmembrane helix</keyword>